<feature type="compositionally biased region" description="Low complexity" evidence="1">
    <location>
        <begin position="7"/>
        <end position="20"/>
    </location>
</feature>
<dbReference type="EMBL" id="JAESVG020000002">
    <property type="protein sequence ID" value="KAG8630666.1"/>
    <property type="molecule type" value="Genomic_DNA"/>
</dbReference>
<dbReference type="SUPFAM" id="SSF51197">
    <property type="entry name" value="Clavaminate synthase-like"/>
    <property type="match status" value="1"/>
</dbReference>
<organism evidence="2 3">
    <name type="scientific">Elsinoe batatas</name>
    <dbReference type="NCBI Taxonomy" id="2601811"/>
    <lineage>
        <taxon>Eukaryota</taxon>
        <taxon>Fungi</taxon>
        <taxon>Dikarya</taxon>
        <taxon>Ascomycota</taxon>
        <taxon>Pezizomycotina</taxon>
        <taxon>Dothideomycetes</taxon>
        <taxon>Dothideomycetidae</taxon>
        <taxon>Myriangiales</taxon>
        <taxon>Elsinoaceae</taxon>
        <taxon>Elsinoe</taxon>
    </lineage>
</organism>
<name>A0A8K0LA79_9PEZI</name>
<comment type="caution">
    <text evidence="2">The sequence shown here is derived from an EMBL/GenBank/DDBJ whole genome shotgun (WGS) entry which is preliminary data.</text>
</comment>
<keyword evidence="3" id="KW-1185">Reference proteome</keyword>
<dbReference type="Proteomes" id="UP000809789">
    <property type="component" value="Unassembled WGS sequence"/>
</dbReference>
<evidence type="ECO:0008006" key="4">
    <source>
        <dbReference type="Google" id="ProtNLM"/>
    </source>
</evidence>
<feature type="compositionally biased region" description="Polar residues" evidence="1">
    <location>
        <begin position="145"/>
        <end position="161"/>
    </location>
</feature>
<feature type="region of interest" description="Disordered" evidence="1">
    <location>
        <begin position="1"/>
        <end position="25"/>
    </location>
</feature>
<dbReference type="Pfam" id="PF05721">
    <property type="entry name" value="PhyH"/>
    <property type="match status" value="1"/>
</dbReference>
<reference evidence="2" key="1">
    <citation type="submission" date="2021-07" db="EMBL/GenBank/DDBJ databases">
        <title>Elsinoe batatas strain:CRI-CJ2 Genome sequencing and assembly.</title>
        <authorList>
            <person name="Huang L."/>
        </authorList>
    </citation>
    <scope>NUCLEOTIDE SEQUENCE</scope>
    <source>
        <strain evidence="2">CRI-CJ2</strain>
    </source>
</reference>
<proteinExistence type="predicted"/>
<feature type="region of interest" description="Disordered" evidence="1">
    <location>
        <begin position="129"/>
        <end position="183"/>
    </location>
</feature>
<protein>
    <recommendedName>
        <fullName evidence="4">Phytanoyl-CoA dioxygenase</fullName>
    </recommendedName>
</protein>
<dbReference type="PANTHER" id="PTHR40128:SF1">
    <property type="entry name" value="PHYTANOYL-COA HYDROXYLASE"/>
    <property type="match status" value="1"/>
</dbReference>
<dbReference type="Gene3D" id="2.60.120.620">
    <property type="entry name" value="q2cbj1_9rhob like domain"/>
    <property type="match status" value="1"/>
</dbReference>
<evidence type="ECO:0000256" key="1">
    <source>
        <dbReference type="SAM" id="MobiDB-lite"/>
    </source>
</evidence>
<dbReference type="OrthoDB" id="2328924at2759"/>
<evidence type="ECO:0000313" key="3">
    <source>
        <dbReference type="Proteomes" id="UP000809789"/>
    </source>
</evidence>
<accession>A0A8K0LA79</accession>
<dbReference type="PANTHER" id="PTHR40128">
    <property type="entry name" value="EXPRESSED PROTEIN"/>
    <property type="match status" value="1"/>
</dbReference>
<gene>
    <name evidence="2" type="ORF">KVT40_002285</name>
</gene>
<feature type="compositionally biased region" description="Polar residues" evidence="1">
    <location>
        <begin position="173"/>
        <end position="182"/>
    </location>
</feature>
<evidence type="ECO:0000313" key="2">
    <source>
        <dbReference type="EMBL" id="KAG8630666.1"/>
    </source>
</evidence>
<sequence length="343" mass="37058">MAPHADSPISTSPPSSDPFSKAPPTAVPPLYVNDGLLSPASIALLRPSSPSEPLHVLRARYQSDGYLFLKHLIPRADVLACRTSYFHHLLPSGIASPLTPPCAGIFNPARSPTDFPGIGTSIPPAFRSLPLSSSSRSPPTPNPGTRKTSASTQPWSPSWRPSQAGAHARCASNARSSRNNVPGQKAIGVHYDQIFLRHGAAESVTAWVPIGDVAVDGGGLIYLERGREVGEEQEGEFGRLADGKGTSDEERRFAFNGNMAASGLLDEGSGPKEYGERAGRRWLVAEYEAGDVVLHNPYAVHASTVNHDKEGRIRLATDIRFVDREGDWDTRWAKDYFKFDDGL</sequence>
<dbReference type="InterPro" id="IPR008775">
    <property type="entry name" value="Phytyl_CoA_dOase-like"/>
</dbReference>
<dbReference type="AlphaFoldDB" id="A0A8K0LA79"/>